<feature type="compositionally biased region" description="Basic and acidic residues" evidence="1">
    <location>
        <begin position="525"/>
        <end position="536"/>
    </location>
</feature>
<dbReference type="GO" id="GO:1990683">
    <property type="term" value="P:DNA double-strand break attachment to nuclear envelope"/>
    <property type="evidence" value="ECO:0007669"/>
    <property type="project" value="TreeGrafter"/>
</dbReference>
<dbReference type="AlphaFoldDB" id="A0A9Q5I0P4"/>
<feature type="domain" description="BRCT" evidence="2">
    <location>
        <begin position="88"/>
        <end position="180"/>
    </location>
</feature>
<accession>A0A9Q5I0P4</accession>
<dbReference type="SUPFAM" id="SSF52113">
    <property type="entry name" value="BRCT domain"/>
    <property type="match status" value="4"/>
</dbReference>
<feature type="domain" description="BRCT" evidence="2">
    <location>
        <begin position="333"/>
        <end position="403"/>
    </location>
</feature>
<feature type="domain" description="BRCT" evidence="2">
    <location>
        <begin position="1021"/>
        <end position="1066"/>
    </location>
</feature>
<feature type="compositionally biased region" description="Polar residues" evidence="1">
    <location>
        <begin position="652"/>
        <end position="661"/>
    </location>
</feature>
<gene>
    <name evidence="3" type="ORF">A7U60_g3326</name>
</gene>
<dbReference type="PANTHER" id="PTHR47667">
    <property type="entry name" value="REGULATOR OF TY1 TRANSPOSITION PROTEIN 107"/>
    <property type="match status" value="1"/>
</dbReference>
<feature type="domain" description="BRCT" evidence="2">
    <location>
        <begin position="1"/>
        <end position="87"/>
    </location>
</feature>
<feature type="region of interest" description="Disordered" evidence="1">
    <location>
        <begin position="463"/>
        <end position="985"/>
    </location>
</feature>
<feature type="compositionally biased region" description="Basic residues" evidence="1">
    <location>
        <begin position="547"/>
        <end position="556"/>
    </location>
</feature>
<feature type="domain" description="BRCT" evidence="2">
    <location>
        <begin position="1089"/>
        <end position="1180"/>
    </location>
</feature>
<evidence type="ECO:0000313" key="4">
    <source>
        <dbReference type="Proteomes" id="UP000757232"/>
    </source>
</evidence>
<evidence type="ECO:0000313" key="3">
    <source>
        <dbReference type="EMBL" id="OCB89531.1"/>
    </source>
</evidence>
<name>A0A9Q5I0P4_SANBA</name>
<dbReference type="GO" id="GO:0005634">
    <property type="term" value="C:nucleus"/>
    <property type="evidence" value="ECO:0007669"/>
    <property type="project" value="TreeGrafter"/>
</dbReference>
<feature type="compositionally biased region" description="Polar residues" evidence="1">
    <location>
        <begin position="837"/>
        <end position="858"/>
    </location>
</feature>
<dbReference type="GO" id="GO:0006302">
    <property type="term" value="P:double-strand break repair"/>
    <property type="evidence" value="ECO:0007669"/>
    <property type="project" value="TreeGrafter"/>
</dbReference>
<dbReference type="PROSITE" id="PS50172">
    <property type="entry name" value="BRCT"/>
    <property type="match status" value="5"/>
</dbReference>
<dbReference type="InterPro" id="IPR053036">
    <property type="entry name" value="CellCycle_DNARepair_Reg"/>
</dbReference>
<dbReference type="InterPro" id="IPR001357">
    <property type="entry name" value="BRCT_dom"/>
</dbReference>
<dbReference type="CDD" id="cd18432">
    <property type="entry name" value="BRCT_PAXIP1_rpt6_like"/>
    <property type="match status" value="1"/>
</dbReference>
<dbReference type="SMART" id="SM00292">
    <property type="entry name" value="BRCT"/>
    <property type="match status" value="4"/>
</dbReference>
<dbReference type="Gene3D" id="3.40.50.10190">
    <property type="entry name" value="BRCT domain"/>
    <property type="match status" value="5"/>
</dbReference>
<comment type="caution">
    <text evidence="3">The sequence shown here is derived from an EMBL/GenBank/DDBJ whole genome shotgun (WGS) entry which is preliminary data.</text>
</comment>
<dbReference type="Pfam" id="PF16589">
    <property type="entry name" value="BRCT_2"/>
    <property type="match status" value="1"/>
</dbReference>
<dbReference type="PANTHER" id="PTHR47667:SF1">
    <property type="entry name" value="REGULATOR OF TY1 TRANSPOSITION PROTEIN 107"/>
    <property type="match status" value="1"/>
</dbReference>
<feature type="compositionally biased region" description="Basic and acidic residues" evidence="1">
    <location>
        <begin position="866"/>
        <end position="898"/>
    </location>
</feature>
<proteinExistence type="predicted"/>
<feature type="compositionally biased region" description="Basic and acidic residues" evidence="1">
    <location>
        <begin position="938"/>
        <end position="952"/>
    </location>
</feature>
<organism evidence="3 4">
    <name type="scientific">Sanghuangporus baumii</name>
    <name type="common">Phellinus baumii</name>
    <dbReference type="NCBI Taxonomy" id="108892"/>
    <lineage>
        <taxon>Eukaryota</taxon>
        <taxon>Fungi</taxon>
        <taxon>Dikarya</taxon>
        <taxon>Basidiomycota</taxon>
        <taxon>Agaricomycotina</taxon>
        <taxon>Agaricomycetes</taxon>
        <taxon>Hymenochaetales</taxon>
        <taxon>Hymenochaetaceae</taxon>
        <taxon>Sanghuangporus</taxon>
    </lineage>
</organism>
<feature type="compositionally biased region" description="Polar residues" evidence="1">
    <location>
        <begin position="773"/>
        <end position="784"/>
    </location>
</feature>
<dbReference type="Pfam" id="PF12738">
    <property type="entry name" value="PTCB-BRCT"/>
    <property type="match status" value="1"/>
</dbReference>
<sequence>MFPMLFNGVRYSISPTLAPQRQIELSKLLDANGATLVDFPDATHVISNTLQFDGGELVSKGVQIITDEWVDRSIVQGKLQEPKYFSADPIMIFSGVVACVADLEPCDTEVIAAGINALGGLFREGYTRDCTHVLAARPDSDKYLTAMHYATATRVKVVLPHWFDDCFKLLVRLPEDPYLWPDPPLLRTNYALSKARLDPSTKVLVKASVLEEESADKITAQVRSDRNIWHGKRILLSSTLNLADGRREAVEASVKRSGGVIVQLSGDEVADVDSADVYITLHRVGMAFVKAVRANKTVGTLSWLFGVQQSSIVASPLDQLLHFPSPLPPLHGFENHKVTATNYEGDARRYLKKLIELMGGSFTPQMTAQNTVVVAAYIKGEKSTKAREWNIPIVNHTWLEDCFASWTLITPAQEKYVSFPPGVNFGDLVCRRHIAPLTDEELTEIERVSLEAAVAVVEKQASAEQMSEVKNAAKHLASSSGSPRIWNTPKTSPTRPTAGRASRSQEESRANALKPAAARLNAQQEEQREVEEKEQANEEEDSQPPRTRGRPVKRKRESGEYVPDDQPTLRRGIISPTKRLARSRARSDVESEEEDDMPRRIGRSIRPVTASSKTSPTRSAAKSKASQSEEESDNEPPPRRLGRSNKLDSGQGRLSKTSPKKYQSALDALNDDEFASSDEGLSPIRSANKPAFQQSMNKEKSSKRRSRATESEEEEEEDHVAPRKSKQSRNTARPGPSKHRITEQEPRTPLRYQTSLPGPTPGKNVYVEIPSPRKSSQMSRTHSMTAAAADEPAVYATPKRARPAPRTPQDRQEREDDSPAEESPSRSSHFSSDAVRRSSQPNPIISSTFLQRTPSKRQAASKASAKLHENALDIIKFEKEKRSGRFRGAWEDGSEKAKARSSTDQSKHDESRKRRSSAFEPESDAENADARNKKKRKSGEVGNERNVGDTGKKSKKARISTLILDDEEEEARVSENESDGDTWDSSDIRLMTTQVMLSDQILKGLRQLGVQEAKKPTECNLLLANSIGRTEKFLCAMATARSIVTETWAAESVKAKRILPPEKYFLKDPEGEKKYKFKLVDALRRAQSSVMKLLEGHTFYFTKSLHRNEKFTTYKNIIHSAGGKVVQQNPTVRILSGHEDRHVVSTEADNSVTGPLKDEGFHIYVPEFILVGILTQRMDWDTTPHRLDRN</sequence>
<dbReference type="OrthoDB" id="342264at2759"/>
<dbReference type="CDD" id="cd18436">
    <property type="entry name" value="BRCT_BRC1_like_rpt2"/>
    <property type="match status" value="1"/>
</dbReference>
<evidence type="ECO:0000259" key="2">
    <source>
        <dbReference type="PROSITE" id="PS50172"/>
    </source>
</evidence>
<reference evidence="3" key="1">
    <citation type="submission" date="2016-06" db="EMBL/GenBank/DDBJ databases">
        <title>Draft Genome sequence of the fungus Inonotus baumii.</title>
        <authorList>
            <person name="Zhu H."/>
            <person name="Lin W."/>
        </authorList>
    </citation>
    <scope>NUCLEOTIDE SEQUENCE</scope>
    <source>
        <strain evidence="3">821</strain>
    </source>
</reference>
<dbReference type="Pfam" id="PF16770">
    <property type="entry name" value="RTT107_BRCT_5"/>
    <property type="match status" value="1"/>
</dbReference>
<feature type="compositionally biased region" description="Polar residues" evidence="1">
    <location>
        <begin position="609"/>
        <end position="618"/>
    </location>
</feature>
<dbReference type="EMBL" id="LNZH02000154">
    <property type="protein sequence ID" value="OCB89531.1"/>
    <property type="molecule type" value="Genomic_DNA"/>
</dbReference>
<evidence type="ECO:0000256" key="1">
    <source>
        <dbReference type="SAM" id="MobiDB-lite"/>
    </source>
</evidence>
<dbReference type="Proteomes" id="UP000757232">
    <property type="component" value="Unassembled WGS sequence"/>
</dbReference>
<feature type="compositionally biased region" description="Acidic residues" evidence="1">
    <location>
        <begin position="964"/>
        <end position="984"/>
    </location>
</feature>
<dbReference type="Pfam" id="PF00533">
    <property type="entry name" value="BRCT"/>
    <property type="match status" value="1"/>
</dbReference>
<keyword evidence="4" id="KW-1185">Reference proteome</keyword>
<dbReference type="GO" id="GO:0035361">
    <property type="term" value="C:Cul8-RING ubiquitin ligase complex"/>
    <property type="evidence" value="ECO:0007669"/>
    <property type="project" value="TreeGrafter"/>
</dbReference>
<dbReference type="InterPro" id="IPR036420">
    <property type="entry name" value="BRCT_dom_sf"/>
</dbReference>
<protein>
    <recommendedName>
        <fullName evidence="2">BRCT domain-containing protein</fullName>
    </recommendedName>
</protein>